<dbReference type="InterPro" id="IPR024752">
    <property type="entry name" value="Myb/SANT-like_dom"/>
</dbReference>
<evidence type="ECO:0000313" key="3">
    <source>
        <dbReference type="EMBL" id="KAK9664136.1"/>
    </source>
</evidence>
<organism evidence="3 4">
    <name type="scientific">Saponaria officinalis</name>
    <name type="common">Common soapwort</name>
    <name type="synonym">Lychnis saponaria</name>
    <dbReference type="NCBI Taxonomy" id="3572"/>
    <lineage>
        <taxon>Eukaryota</taxon>
        <taxon>Viridiplantae</taxon>
        <taxon>Streptophyta</taxon>
        <taxon>Embryophyta</taxon>
        <taxon>Tracheophyta</taxon>
        <taxon>Spermatophyta</taxon>
        <taxon>Magnoliopsida</taxon>
        <taxon>eudicotyledons</taxon>
        <taxon>Gunneridae</taxon>
        <taxon>Pentapetalae</taxon>
        <taxon>Caryophyllales</taxon>
        <taxon>Caryophyllaceae</taxon>
        <taxon>Caryophylleae</taxon>
        <taxon>Saponaria</taxon>
    </lineage>
</organism>
<dbReference type="PANTHER" id="PTHR46250">
    <property type="entry name" value="MYB/SANT-LIKE DNA-BINDING DOMAIN PROTEIN-RELATED"/>
    <property type="match status" value="1"/>
</dbReference>
<evidence type="ECO:0000256" key="1">
    <source>
        <dbReference type="SAM" id="MobiDB-lite"/>
    </source>
</evidence>
<dbReference type="Pfam" id="PF12776">
    <property type="entry name" value="Myb_DNA-bind_3"/>
    <property type="match status" value="1"/>
</dbReference>
<reference evidence="3" key="1">
    <citation type="submission" date="2024-03" db="EMBL/GenBank/DDBJ databases">
        <title>WGS assembly of Saponaria officinalis var. Norfolk2.</title>
        <authorList>
            <person name="Jenkins J."/>
            <person name="Shu S."/>
            <person name="Grimwood J."/>
            <person name="Barry K."/>
            <person name="Goodstein D."/>
            <person name="Schmutz J."/>
            <person name="Leebens-Mack J."/>
            <person name="Osbourn A."/>
        </authorList>
    </citation>
    <scope>NUCLEOTIDE SEQUENCE [LARGE SCALE GENOMIC DNA]</scope>
    <source>
        <strain evidence="3">JIC</strain>
    </source>
</reference>
<name>A0AAW1GKF1_SAPOF</name>
<feature type="compositionally biased region" description="Basic and acidic residues" evidence="1">
    <location>
        <begin position="204"/>
        <end position="213"/>
    </location>
</feature>
<protein>
    <recommendedName>
        <fullName evidence="2">Myb/SANT-like domain-containing protein</fullName>
    </recommendedName>
</protein>
<dbReference type="PANTHER" id="PTHR46250:SF15">
    <property type="entry name" value="OS01G0523800 PROTEIN"/>
    <property type="match status" value="1"/>
</dbReference>
<keyword evidence="4" id="KW-1185">Reference proteome</keyword>
<proteinExistence type="predicted"/>
<feature type="region of interest" description="Disordered" evidence="1">
    <location>
        <begin position="148"/>
        <end position="213"/>
    </location>
</feature>
<evidence type="ECO:0000259" key="2">
    <source>
        <dbReference type="Pfam" id="PF12776"/>
    </source>
</evidence>
<comment type="caution">
    <text evidence="3">The sequence shown here is derived from an EMBL/GenBank/DDBJ whole genome shotgun (WGS) entry which is preliminary data.</text>
</comment>
<dbReference type="Proteomes" id="UP001443914">
    <property type="component" value="Unassembled WGS sequence"/>
</dbReference>
<evidence type="ECO:0000313" key="4">
    <source>
        <dbReference type="Proteomes" id="UP001443914"/>
    </source>
</evidence>
<sequence length="319" mass="36036">MVANSQSSFGGMRKNKRFWKKEEEEALIDCLLVLSADPQWKGDGGFKNGYLSQLEQMLNTKFPGCGLKATPHIESKFKWFKDKYAIVSELVNRTSGFQWDDQSKMIKCERQAYEDFCKTYPKAGGLWMTPFPYLDKLDEVFGVDRATGISSELPDDSTTNLENETIDLDNDNSDDDNVYLYQSPLSFSTDDQPQPPPTKKMKKEKTPKGSEKKRAAKFVDLTTLDQMTTGFTGFMKDMSSHLATIANAMSATKEREKEVVEHKKMLLSEIASLPGITQAEAIRAARLFSSNSSQMDVLFSSPNDEWKKEVVLDMLSRNG</sequence>
<dbReference type="EMBL" id="JBDFQZ010000014">
    <property type="protein sequence ID" value="KAK9664136.1"/>
    <property type="molecule type" value="Genomic_DNA"/>
</dbReference>
<feature type="domain" description="Myb/SANT-like" evidence="2">
    <location>
        <begin position="19"/>
        <end position="114"/>
    </location>
</feature>
<accession>A0AAW1GKF1</accession>
<dbReference type="AlphaFoldDB" id="A0AAW1GKF1"/>
<gene>
    <name evidence="3" type="ORF">RND81_14G021400</name>
</gene>
<feature type="compositionally biased region" description="Acidic residues" evidence="1">
    <location>
        <begin position="164"/>
        <end position="177"/>
    </location>
</feature>